<evidence type="ECO:0000256" key="1">
    <source>
        <dbReference type="SAM" id="Phobius"/>
    </source>
</evidence>
<dbReference type="STRING" id="1203610.HMPREF1536_01068"/>
<keyword evidence="1" id="KW-0472">Membrane</keyword>
<protein>
    <recommendedName>
        <fullName evidence="4">Lipoprotein</fullName>
    </recommendedName>
</protein>
<gene>
    <name evidence="2" type="ORF">HMPREF1536_01068</name>
</gene>
<keyword evidence="3" id="KW-1185">Reference proteome</keyword>
<organism evidence="2 3">
    <name type="scientific">Parabacteroides gordonii MS-1 = DSM 23371</name>
    <dbReference type="NCBI Taxonomy" id="1203610"/>
    <lineage>
        <taxon>Bacteria</taxon>
        <taxon>Pseudomonadati</taxon>
        <taxon>Bacteroidota</taxon>
        <taxon>Bacteroidia</taxon>
        <taxon>Bacteroidales</taxon>
        <taxon>Tannerellaceae</taxon>
        <taxon>Parabacteroides</taxon>
    </lineage>
</organism>
<dbReference type="AlphaFoldDB" id="A0A0F5JMQ7"/>
<evidence type="ECO:0000313" key="3">
    <source>
        <dbReference type="Proteomes" id="UP000033035"/>
    </source>
</evidence>
<proteinExistence type="predicted"/>
<dbReference type="PATRIC" id="fig|1203610.3.peg.1092"/>
<dbReference type="PROSITE" id="PS51257">
    <property type="entry name" value="PROKAR_LIPOPROTEIN"/>
    <property type="match status" value="1"/>
</dbReference>
<dbReference type="Proteomes" id="UP000033035">
    <property type="component" value="Unassembled WGS sequence"/>
</dbReference>
<dbReference type="EMBL" id="AQHW01000008">
    <property type="protein sequence ID" value="KKB58865.1"/>
    <property type="molecule type" value="Genomic_DNA"/>
</dbReference>
<reference evidence="2 3" key="1">
    <citation type="submission" date="2013-04" db="EMBL/GenBank/DDBJ databases">
        <title>The Genome Sequence of Parabacteroides gordonii DSM 23371.</title>
        <authorList>
            <consortium name="The Broad Institute Genomics Platform"/>
            <person name="Earl A."/>
            <person name="Ward D."/>
            <person name="Feldgarden M."/>
            <person name="Gevers D."/>
            <person name="Martens E."/>
            <person name="Sakamoto M."/>
            <person name="Benno Y."/>
            <person name="Suzuki N."/>
            <person name="Matsunaga N."/>
            <person name="Koshihara K."/>
            <person name="Seki M."/>
            <person name="Komiya H."/>
            <person name="Walker B."/>
            <person name="Young S."/>
            <person name="Zeng Q."/>
            <person name="Gargeya S."/>
            <person name="Fitzgerald M."/>
            <person name="Haas B."/>
            <person name="Abouelleil A."/>
            <person name="Allen A.W."/>
            <person name="Alvarado L."/>
            <person name="Arachchi H.M."/>
            <person name="Berlin A.M."/>
            <person name="Chapman S.B."/>
            <person name="Gainer-Dewar J."/>
            <person name="Goldberg J."/>
            <person name="Griggs A."/>
            <person name="Gujja S."/>
            <person name="Hansen M."/>
            <person name="Howarth C."/>
            <person name="Imamovic A."/>
            <person name="Ireland A."/>
            <person name="Larimer J."/>
            <person name="McCowan C."/>
            <person name="Murphy C."/>
            <person name="Pearson M."/>
            <person name="Poon T.W."/>
            <person name="Priest M."/>
            <person name="Roberts A."/>
            <person name="Saif S."/>
            <person name="Shea T."/>
            <person name="Sisk P."/>
            <person name="Sykes S."/>
            <person name="Wortman J."/>
            <person name="Nusbaum C."/>
            <person name="Birren B."/>
        </authorList>
    </citation>
    <scope>NUCLEOTIDE SEQUENCE [LARGE SCALE GENOMIC DNA]</scope>
    <source>
        <strain evidence="2 3">MS-1</strain>
    </source>
</reference>
<feature type="transmembrane region" description="Helical" evidence="1">
    <location>
        <begin position="124"/>
        <end position="143"/>
    </location>
</feature>
<keyword evidence="1" id="KW-0812">Transmembrane</keyword>
<dbReference type="HOGENOM" id="CLU_122831_0_0_10"/>
<dbReference type="RefSeq" id="WP_028730631.1">
    <property type="nucleotide sequence ID" value="NZ_KE386768.1"/>
</dbReference>
<sequence>MRTAIFLLIIVAGLSGCASRNPGSREQYYTYADSVSHTQLDTSCLQFNRNTQLRISSRLKEYSFSPPDSAGRQFVERIVYAAEEWEMADSTDLLSVSANTVTGQRATSSVSVRQEVIKHKTNRIVWWVLIPILIILVCLVRKLRRIK</sequence>
<evidence type="ECO:0008006" key="4">
    <source>
        <dbReference type="Google" id="ProtNLM"/>
    </source>
</evidence>
<comment type="caution">
    <text evidence="2">The sequence shown here is derived from an EMBL/GenBank/DDBJ whole genome shotgun (WGS) entry which is preliminary data.</text>
</comment>
<evidence type="ECO:0000313" key="2">
    <source>
        <dbReference type="EMBL" id="KKB58865.1"/>
    </source>
</evidence>
<name>A0A0F5JMQ7_9BACT</name>
<keyword evidence="1" id="KW-1133">Transmembrane helix</keyword>
<accession>A0A0F5JMQ7</accession>